<accession>A0AAE1W7Z6</accession>
<comment type="caution">
    <text evidence="3">Lacks conserved residue(s) required for the propagation of feature annotation.</text>
</comment>
<keyword evidence="6" id="KW-1185">Reference proteome</keyword>
<evidence type="ECO:0000256" key="1">
    <source>
        <dbReference type="ARBA" id="ARBA00023015"/>
    </source>
</evidence>
<dbReference type="Pfam" id="PF03514">
    <property type="entry name" value="GRAS"/>
    <property type="match status" value="1"/>
</dbReference>
<dbReference type="PROSITE" id="PS50985">
    <property type="entry name" value="GRAS"/>
    <property type="match status" value="1"/>
</dbReference>
<feature type="compositionally biased region" description="Polar residues" evidence="4">
    <location>
        <begin position="14"/>
        <end position="23"/>
    </location>
</feature>
<feature type="short sequence motif" description="VHIID" evidence="3">
    <location>
        <begin position="317"/>
        <end position="321"/>
    </location>
</feature>
<dbReference type="EMBL" id="JACGWL010000014">
    <property type="protein sequence ID" value="KAK4388389.1"/>
    <property type="molecule type" value="Genomic_DNA"/>
</dbReference>
<keyword evidence="1" id="KW-0805">Transcription regulation</keyword>
<name>A0AAE1W7Z6_9LAMI</name>
<evidence type="ECO:0000256" key="3">
    <source>
        <dbReference type="PROSITE-ProRule" id="PRU01191"/>
    </source>
</evidence>
<feature type="region of interest" description="SAW" evidence="3">
    <location>
        <begin position="498"/>
        <end position="574"/>
    </location>
</feature>
<protein>
    <submittedName>
        <fullName evidence="5">GRAS family protein RAM1</fullName>
    </submittedName>
</protein>
<proteinExistence type="inferred from homology"/>
<evidence type="ECO:0000313" key="5">
    <source>
        <dbReference type="EMBL" id="KAK4388389.1"/>
    </source>
</evidence>
<evidence type="ECO:0000313" key="6">
    <source>
        <dbReference type="Proteomes" id="UP001289374"/>
    </source>
</evidence>
<reference evidence="5" key="1">
    <citation type="submission" date="2020-06" db="EMBL/GenBank/DDBJ databases">
        <authorList>
            <person name="Li T."/>
            <person name="Hu X."/>
            <person name="Zhang T."/>
            <person name="Song X."/>
            <person name="Zhang H."/>
            <person name="Dai N."/>
            <person name="Sheng W."/>
            <person name="Hou X."/>
            <person name="Wei L."/>
        </authorList>
    </citation>
    <scope>NUCLEOTIDE SEQUENCE</scope>
    <source>
        <strain evidence="5">K16</strain>
        <tissue evidence="5">Leaf</tissue>
    </source>
</reference>
<dbReference type="InterPro" id="IPR005202">
    <property type="entry name" value="TF_GRAS"/>
</dbReference>
<dbReference type="AlphaFoldDB" id="A0AAE1W7Z6"/>
<dbReference type="Proteomes" id="UP001289374">
    <property type="component" value="Unassembled WGS sequence"/>
</dbReference>
<comment type="caution">
    <text evidence="5">The sequence shown here is derived from an EMBL/GenBank/DDBJ whole genome shotgun (WGS) entry which is preliminary data.</text>
</comment>
<feature type="region of interest" description="Leucine repeat II (LRII)" evidence="3">
    <location>
        <begin position="363"/>
        <end position="395"/>
    </location>
</feature>
<dbReference type="PANTHER" id="PTHR31636">
    <property type="entry name" value="OSJNBA0084A10.13 PROTEIN-RELATED"/>
    <property type="match status" value="1"/>
</dbReference>
<reference evidence="5" key="2">
    <citation type="journal article" date="2024" name="Plant">
        <title>Genomic evolution and insights into agronomic trait innovations of Sesamum species.</title>
        <authorList>
            <person name="Miao H."/>
            <person name="Wang L."/>
            <person name="Qu L."/>
            <person name="Liu H."/>
            <person name="Sun Y."/>
            <person name="Le M."/>
            <person name="Wang Q."/>
            <person name="Wei S."/>
            <person name="Zheng Y."/>
            <person name="Lin W."/>
            <person name="Duan Y."/>
            <person name="Cao H."/>
            <person name="Xiong S."/>
            <person name="Wang X."/>
            <person name="Wei L."/>
            <person name="Li C."/>
            <person name="Ma Q."/>
            <person name="Ju M."/>
            <person name="Zhao R."/>
            <person name="Li G."/>
            <person name="Mu C."/>
            <person name="Tian Q."/>
            <person name="Mei H."/>
            <person name="Zhang T."/>
            <person name="Gao T."/>
            <person name="Zhang H."/>
        </authorList>
    </citation>
    <scope>NUCLEOTIDE SEQUENCE</scope>
    <source>
        <strain evidence="5">K16</strain>
    </source>
</reference>
<evidence type="ECO:0000256" key="4">
    <source>
        <dbReference type="SAM" id="MobiDB-lite"/>
    </source>
</evidence>
<evidence type="ECO:0000256" key="2">
    <source>
        <dbReference type="ARBA" id="ARBA00023163"/>
    </source>
</evidence>
<organism evidence="5 6">
    <name type="scientific">Sesamum angolense</name>
    <dbReference type="NCBI Taxonomy" id="2727404"/>
    <lineage>
        <taxon>Eukaryota</taxon>
        <taxon>Viridiplantae</taxon>
        <taxon>Streptophyta</taxon>
        <taxon>Embryophyta</taxon>
        <taxon>Tracheophyta</taxon>
        <taxon>Spermatophyta</taxon>
        <taxon>Magnoliopsida</taxon>
        <taxon>eudicotyledons</taxon>
        <taxon>Gunneridae</taxon>
        <taxon>Pentapetalae</taxon>
        <taxon>asterids</taxon>
        <taxon>lamiids</taxon>
        <taxon>Lamiales</taxon>
        <taxon>Pedaliaceae</taxon>
        <taxon>Sesamum</taxon>
    </lineage>
</organism>
<comment type="similarity">
    <text evidence="3">Belongs to the GRAS family.</text>
</comment>
<gene>
    <name evidence="5" type="ORF">Sango_2445500</name>
</gene>
<keyword evidence="2" id="KW-0804">Transcription</keyword>
<feature type="region of interest" description="Disordered" evidence="4">
    <location>
        <begin position="1"/>
        <end position="23"/>
    </location>
</feature>
<sequence length="581" mass="65701">MFTAKKFDSRGVPNESSVSSGTYNEEAKKLSNLCGVEGWEDTDMNTFGNAAEQGHAMSEVHQQLRDYKEFGNLDDLYLDVLSPPLQSCNDDEIRMILGIGSQNPELIDAEQKRPYVLPMRSFELLRRHGIKRTRLEEKICYTVCQTESIYSQGSMMSTENIIELAAENFVQPMSKTKEISVVSHPYPSSITLGRSEDNLKAVQLVQNLLLSAEKLDEKKYEQARKLLDECDRMSSSTGTPIQRLVFYFAGALYEKIDREKGTVSVKGLGKQTLEPLEDLHPDQRFQISFHENHPLSRITQFSAMQAIIDHVAEATKIHVIDLEIRTGVQSTILMQALAGRQERPVQHLTITAVGTKSKATIEQTGKQLMAFAESLNLKFSFHIVMVADILELNENLFELNADEAVAVYAAYTLTYMIAQADRLEHIMRVIKNIRPCVMIVVEIDTNCNSPTFIWRFVEALFFYGAFFDSLAECMKNDETNRRHAESTCFRSTIRNVVAAEGGERRVRHVGLSVWRAFFTHFGLVELELSMSSLYQANLLRQSFPCQSSCTLGMNGKCLTIGWKGTPLSTISAWKFQRDIDA</sequence>